<dbReference type="PRINTS" id="PR00987">
    <property type="entry name" value="TRNASYNTHGLU"/>
</dbReference>
<evidence type="ECO:0000256" key="5">
    <source>
        <dbReference type="ARBA" id="ARBA00022840"/>
    </source>
</evidence>
<dbReference type="SUPFAM" id="SSF52374">
    <property type="entry name" value="Nucleotidylyl transferase"/>
    <property type="match status" value="1"/>
</dbReference>
<evidence type="ECO:0000313" key="8">
    <source>
        <dbReference type="EMBL" id="VAW45146.1"/>
    </source>
</evidence>
<dbReference type="GO" id="GO:0006424">
    <property type="term" value="P:glutamyl-tRNA aminoacylation"/>
    <property type="evidence" value="ECO:0007669"/>
    <property type="project" value="InterPro"/>
</dbReference>
<keyword evidence="2" id="KW-0479">Metal-binding</keyword>
<dbReference type="InterPro" id="IPR000924">
    <property type="entry name" value="Glu/Gln-tRNA-synth"/>
</dbReference>
<feature type="domain" description="Glutamyl/glutaminyl-tRNA synthetase class Ib catalytic" evidence="7">
    <location>
        <begin position="21"/>
        <end position="255"/>
    </location>
</feature>
<dbReference type="HAMAP" id="MF_01428">
    <property type="entry name" value="Glu_Q_tRNA_synth"/>
    <property type="match status" value="1"/>
</dbReference>
<evidence type="ECO:0000256" key="6">
    <source>
        <dbReference type="ARBA" id="ARBA00023146"/>
    </source>
</evidence>
<dbReference type="GO" id="GO:0008270">
    <property type="term" value="F:zinc ion binding"/>
    <property type="evidence" value="ECO:0007669"/>
    <property type="project" value="InterPro"/>
</dbReference>
<dbReference type="GO" id="GO:0005524">
    <property type="term" value="F:ATP binding"/>
    <property type="evidence" value="ECO:0007669"/>
    <property type="project" value="UniProtKB-KW"/>
</dbReference>
<dbReference type="NCBIfam" id="NF004314">
    <property type="entry name" value="PRK05710.1-3"/>
    <property type="match status" value="1"/>
</dbReference>
<dbReference type="GO" id="GO:0004818">
    <property type="term" value="F:glutamate-tRNA ligase activity"/>
    <property type="evidence" value="ECO:0007669"/>
    <property type="project" value="TreeGrafter"/>
</dbReference>
<dbReference type="AlphaFoldDB" id="A0A3B0WL03"/>
<dbReference type="InterPro" id="IPR014729">
    <property type="entry name" value="Rossmann-like_a/b/a_fold"/>
</dbReference>
<keyword evidence="5" id="KW-0067">ATP-binding</keyword>
<evidence type="ECO:0000256" key="3">
    <source>
        <dbReference type="ARBA" id="ARBA00022741"/>
    </source>
</evidence>
<organism evidence="8">
    <name type="scientific">hydrothermal vent metagenome</name>
    <dbReference type="NCBI Taxonomy" id="652676"/>
    <lineage>
        <taxon>unclassified sequences</taxon>
        <taxon>metagenomes</taxon>
        <taxon>ecological metagenomes</taxon>
    </lineage>
</organism>
<dbReference type="EMBL" id="UOFA01000160">
    <property type="protein sequence ID" value="VAW45146.1"/>
    <property type="molecule type" value="Genomic_DNA"/>
</dbReference>
<dbReference type="Gene3D" id="3.40.50.620">
    <property type="entry name" value="HUPs"/>
    <property type="match status" value="1"/>
</dbReference>
<proteinExistence type="inferred from homology"/>
<evidence type="ECO:0000256" key="1">
    <source>
        <dbReference type="ARBA" id="ARBA00022598"/>
    </source>
</evidence>
<accession>A0A3B0WL03</accession>
<dbReference type="Pfam" id="PF00749">
    <property type="entry name" value="tRNA-synt_1c"/>
    <property type="match status" value="1"/>
</dbReference>
<gene>
    <name evidence="8" type="ORF">MNBD_GAMMA02-636</name>
</gene>
<dbReference type="InterPro" id="IPR049940">
    <property type="entry name" value="GluQ/Sye"/>
</dbReference>
<evidence type="ECO:0000256" key="4">
    <source>
        <dbReference type="ARBA" id="ARBA00022833"/>
    </source>
</evidence>
<dbReference type="InterPro" id="IPR020058">
    <property type="entry name" value="Glu/Gln-tRNA-synth_Ib_cat-dom"/>
</dbReference>
<dbReference type="PANTHER" id="PTHR43311">
    <property type="entry name" value="GLUTAMATE--TRNA LIGASE"/>
    <property type="match status" value="1"/>
</dbReference>
<keyword evidence="1" id="KW-0436">Ligase</keyword>
<reference evidence="8" key="1">
    <citation type="submission" date="2018-06" db="EMBL/GenBank/DDBJ databases">
        <authorList>
            <person name="Zhirakovskaya E."/>
        </authorList>
    </citation>
    <scope>NUCLEOTIDE SEQUENCE</scope>
</reference>
<dbReference type="GO" id="GO:0005829">
    <property type="term" value="C:cytosol"/>
    <property type="evidence" value="ECO:0007669"/>
    <property type="project" value="TreeGrafter"/>
</dbReference>
<protein>
    <submittedName>
        <fullName evidence="8">Glutamyl-Q tRNA(Asp) synthetase</fullName>
    </submittedName>
</protein>
<keyword evidence="4" id="KW-0862">Zinc</keyword>
<dbReference type="NCBIfam" id="TIGR03838">
    <property type="entry name" value="queuosine_YadB"/>
    <property type="match status" value="1"/>
</dbReference>
<evidence type="ECO:0000256" key="2">
    <source>
        <dbReference type="ARBA" id="ARBA00022723"/>
    </source>
</evidence>
<dbReference type="GO" id="GO:0006400">
    <property type="term" value="P:tRNA modification"/>
    <property type="evidence" value="ECO:0007669"/>
    <property type="project" value="InterPro"/>
</dbReference>
<name>A0A3B0WL03_9ZZZZ</name>
<evidence type="ECO:0000259" key="7">
    <source>
        <dbReference type="Pfam" id="PF00749"/>
    </source>
</evidence>
<dbReference type="InterPro" id="IPR022380">
    <property type="entry name" value="Glu-Q_tRNA(Asp)_Synthase"/>
</dbReference>
<dbReference type="PANTHER" id="PTHR43311:SF1">
    <property type="entry name" value="GLUTAMYL-Q TRNA(ASP) SYNTHETASE"/>
    <property type="match status" value="1"/>
</dbReference>
<sequence length="306" mass="34862">MPNPVKTWSKLSKGAPEATYRGRFAPSPTGDLHFGSLVAALVSYFQAKANHGIWLLRIEDIDETRSVTGADQQIIQTLTRFGLHADEAVVYQTSEERQTAYQNAYQQLIQQNLTYPCTCTRKQLTTHASYPGTCRNHPTQSECLYSIRLKTNQQRFQFKDLFQGHQTQNIAELSGDFNIKRKDGLFSYQLAVVVDDADQDITEVVRGIDIMDSTSRQMYLIEQLNLSQPDYAHFPVITNPSGDKLSKQNHAQAITHEDPYSVTWLALKLLHQNPPKLQQKTQSALLNWAVKNWQPEKLIRQVSIQN</sequence>
<keyword evidence="6" id="KW-0030">Aminoacyl-tRNA synthetase</keyword>
<keyword evidence="3" id="KW-0547">Nucleotide-binding</keyword>